<evidence type="ECO:0000256" key="1">
    <source>
        <dbReference type="SAM" id="MobiDB-lite"/>
    </source>
</evidence>
<organism evidence="2 3">
    <name type="scientific">Streptomonospora mangrovi</name>
    <dbReference type="NCBI Taxonomy" id="2883123"/>
    <lineage>
        <taxon>Bacteria</taxon>
        <taxon>Bacillati</taxon>
        <taxon>Actinomycetota</taxon>
        <taxon>Actinomycetes</taxon>
        <taxon>Streptosporangiales</taxon>
        <taxon>Nocardiopsidaceae</taxon>
        <taxon>Streptomonospora</taxon>
    </lineage>
</organism>
<feature type="region of interest" description="Disordered" evidence="1">
    <location>
        <begin position="34"/>
        <end position="60"/>
    </location>
</feature>
<proteinExistence type="predicted"/>
<sequence>MSGIPAADPRVEDIEFALITAGIAMPATARLEPMGDDFLPLEDEDDAEFTDEDAPVVDWP</sequence>
<reference evidence="2" key="1">
    <citation type="submission" date="2021-10" db="EMBL/GenBank/DDBJ databases">
        <title>Streptomonospora sp. nov., isolated from mangrove soil.</title>
        <authorList>
            <person name="Chen X."/>
            <person name="Ge X."/>
            <person name="Liu W."/>
        </authorList>
    </citation>
    <scope>NUCLEOTIDE SEQUENCE</scope>
    <source>
        <strain evidence="2">S1-112</strain>
    </source>
</reference>
<evidence type="ECO:0000313" key="3">
    <source>
        <dbReference type="Proteomes" id="UP001140076"/>
    </source>
</evidence>
<dbReference type="RefSeq" id="WP_270071935.1">
    <property type="nucleotide sequence ID" value="NZ_JAJAQC010000013.1"/>
</dbReference>
<dbReference type="AlphaFoldDB" id="A0A9X3SE85"/>
<keyword evidence="3" id="KW-1185">Reference proteome</keyword>
<accession>A0A9X3SE85</accession>
<dbReference type="Proteomes" id="UP001140076">
    <property type="component" value="Unassembled WGS sequence"/>
</dbReference>
<name>A0A9X3SE85_9ACTN</name>
<protein>
    <submittedName>
        <fullName evidence="2">Uncharacterized protein</fullName>
    </submittedName>
</protein>
<evidence type="ECO:0000313" key="2">
    <source>
        <dbReference type="EMBL" id="MDA0564657.1"/>
    </source>
</evidence>
<feature type="compositionally biased region" description="Acidic residues" evidence="1">
    <location>
        <begin position="39"/>
        <end position="60"/>
    </location>
</feature>
<comment type="caution">
    <text evidence="2">The sequence shown here is derived from an EMBL/GenBank/DDBJ whole genome shotgun (WGS) entry which is preliminary data.</text>
</comment>
<gene>
    <name evidence="2" type="ORF">LG943_10000</name>
</gene>
<dbReference type="EMBL" id="JAJAQC010000013">
    <property type="protein sequence ID" value="MDA0564657.1"/>
    <property type="molecule type" value="Genomic_DNA"/>
</dbReference>